<sequence>MIIGSKSSDFVAKLKVVRSIIRFVAFLKLCVTRLRWRIIKSGSKRPNHRGNT</sequence>
<accession>A0A4U9VFM9</accession>
<dbReference type="AlphaFoldDB" id="A0A4U9VFM9"/>
<gene>
    <name evidence="1" type="ORF">NCTC11429_03266</name>
</gene>
<organism evidence="1 2">
    <name type="scientific">Sphingobacterium thalpophilum</name>
    <dbReference type="NCBI Taxonomy" id="259"/>
    <lineage>
        <taxon>Bacteria</taxon>
        <taxon>Pseudomonadati</taxon>
        <taxon>Bacteroidota</taxon>
        <taxon>Sphingobacteriia</taxon>
        <taxon>Sphingobacteriales</taxon>
        <taxon>Sphingobacteriaceae</taxon>
        <taxon>Sphingobacterium</taxon>
    </lineage>
</organism>
<name>A0A4U9VFM9_9SPHI</name>
<evidence type="ECO:0000313" key="2">
    <source>
        <dbReference type="Proteomes" id="UP000308196"/>
    </source>
</evidence>
<dbReference type="STRING" id="1123265.GCA_000686625_01547"/>
<reference evidence="1 2" key="1">
    <citation type="submission" date="2019-05" db="EMBL/GenBank/DDBJ databases">
        <authorList>
            <consortium name="Pathogen Informatics"/>
        </authorList>
    </citation>
    <scope>NUCLEOTIDE SEQUENCE [LARGE SCALE GENOMIC DNA]</scope>
    <source>
        <strain evidence="1 2">NCTC11429</strain>
    </source>
</reference>
<dbReference type="EMBL" id="LR590484">
    <property type="protein sequence ID" value="VTR45760.1"/>
    <property type="molecule type" value="Genomic_DNA"/>
</dbReference>
<proteinExistence type="predicted"/>
<dbReference type="KEGG" id="stha:NCTC11429_03266"/>
<evidence type="ECO:0000313" key="1">
    <source>
        <dbReference type="EMBL" id="VTR45760.1"/>
    </source>
</evidence>
<protein>
    <submittedName>
        <fullName evidence="1">Uncharacterized protein</fullName>
    </submittedName>
</protein>
<dbReference type="Proteomes" id="UP000308196">
    <property type="component" value="Chromosome"/>
</dbReference>